<reference evidence="2" key="1">
    <citation type="journal article" date="2014" name="Int. J. Syst. Evol. Microbiol.">
        <title>Complete genome sequence of Corynebacterium casei LMG S-19264T (=DSM 44701T), isolated from a smear-ripened cheese.</title>
        <authorList>
            <consortium name="US DOE Joint Genome Institute (JGI-PGF)"/>
            <person name="Walter F."/>
            <person name="Albersmeier A."/>
            <person name="Kalinowski J."/>
            <person name="Ruckert C."/>
        </authorList>
    </citation>
    <scope>NUCLEOTIDE SEQUENCE</scope>
    <source>
        <strain evidence="2">CGMCC 1.15371</strain>
    </source>
</reference>
<reference evidence="2" key="2">
    <citation type="submission" date="2020-09" db="EMBL/GenBank/DDBJ databases">
        <authorList>
            <person name="Sun Q."/>
            <person name="Zhou Y."/>
        </authorList>
    </citation>
    <scope>NUCLEOTIDE SEQUENCE</scope>
    <source>
        <strain evidence="2">CGMCC 1.15371</strain>
    </source>
</reference>
<evidence type="ECO:0000313" key="2">
    <source>
        <dbReference type="EMBL" id="GGE55729.1"/>
    </source>
</evidence>
<keyword evidence="3" id="KW-1185">Reference proteome</keyword>
<evidence type="ECO:0000256" key="1">
    <source>
        <dbReference type="SAM" id="MobiDB-lite"/>
    </source>
</evidence>
<dbReference type="EMBL" id="BMIR01000031">
    <property type="protein sequence ID" value="GGE55729.1"/>
    <property type="molecule type" value="Genomic_DNA"/>
</dbReference>
<name>A0A8J3E225_9BACL</name>
<organism evidence="2 3">
    <name type="scientific">Pullulanibacillus camelliae</name>
    <dbReference type="NCBI Taxonomy" id="1707096"/>
    <lineage>
        <taxon>Bacteria</taxon>
        <taxon>Bacillati</taxon>
        <taxon>Bacillota</taxon>
        <taxon>Bacilli</taxon>
        <taxon>Bacillales</taxon>
        <taxon>Sporolactobacillaceae</taxon>
        <taxon>Pullulanibacillus</taxon>
    </lineage>
</organism>
<feature type="region of interest" description="Disordered" evidence="1">
    <location>
        <begin position="19"/>
        <end position="44"/>
    </location>
</feature>
<gene>
    <name evidence="2" type="ORF">GCM10011391_38410</name>
</gene>
<accession>A0A8J3E225</accession>
<dbReference type="AlphaFoldDB" id="A0A8J3E225"/>
<evidence type="ECO:0000313" key="3">
    <source>
        <dbReference type="Proteomes" id="UP000628775"/>
    </source>
</evidence>
<comment type="caution">
    <text evidence="2">The sequence shown here is derived from an EMBL/GenBank/DDBJ whole genome shotgun (WGS) entry which is preliminary data.</text>
</comment>
<protein>
    <submittedName>
        <fullName evidence="2">Uncharacterized protein</fullName>
    </submittedName>
</protein>
<proteinExistence type="predicted"/>
<sequence>MNKGLLDRNKRQVILTKARRKVTNKARSFRKGHKSGPKLPNQGVSATKGATILIKAACSILKNTAFNKFRTL</sequence>
<feature type="compositionally biased region" description="Basic residues" evidence="1">
    <location>
        <begin position="19"/>
        <end position="36"/>
    </location>
</feature>
<dbReference type="Proteomes" id="UP000628775">
    <property type="component" value="Unassembled WGS sequence"/>
</dbReference>